<feature type="transmembrane region" description="Helical" evidence="1">
    <location>
        <begin position="12"/>
        <end position="28"/>
    </location>
</feature>
<dbReference type="EMBL" id="CP051680">
    <property type="protein sequence ID" value="QJD82037.1"/>
    <property type="molecule type" value="Genomic_DNA"/>
</dbReference>
<evidence type="ECO:0000256" key="1">
    <source>
        <dbReference type="SAM" id="Phobius"/>
    </source>
</evidence>
<dbReference type="RefSeq" id="WP_169278342.1">
    <property type="nucleotide sequence ID" value="NZ_CP051680.1"/>
</dbReference>
<organism evidence="2 3">
    <name type="scientific">Cohnella herbarum</name>
    <dbReference type="NCBI Taxonomy" id="2728023"/>
    <lineage>
        <taxon>Bacteria</taxon>
        <taxon>Bacillati</taxon>
        <taxon>Bacillota</taxon>
        <taxon>Bacilli</taxon>
        <taxon>Bacillales</taxon>
        <taxon>Paenibacillaceae</taxon>
        <taxon>Cohnella</taxon>
    </lineage>
</organism>
<keyword evidence="1" id="KW-1133">Transmembrane helix</keyword>
<proteinExistence type="predicted"/>
<protein>
    <submittedName>
        <fullName evidence="2">Uncharacterized protein</fullName>
    </submittedName>
</protein>
<sequence>MSRQSQAKQPNPLILSVLGLICVVFGVTDLFIDRVWIGIFLIAVGLLVGVNGIRRYAALKKRLRNG</sequence>
<dbReference type="KEGG" id="cheb:HH215_01785"/>
<keyword evidence="1" id="KW-0472">Membrane</keyword>
<evidence type="ECO:0000313" key="2">
    <source>
        <dbReference type="EMBL" id="QJD82037.1"/>
    </source>
</evidence>
<keyword evidence="3" id="KW-1185">Reference proteome</keyword>
<accession>A0A7Z2VF87</accession>
<feature type="transmembrane region" description="Helical" evidence="1">
    <location>
        <begin position="34"/>
        <end position="53"/>
    </location>
</feature>
<dbReference type="Proteomes" id="UP000502248">
    <property type="component" value="Chromosome"/>
</dbReference>
<gene>
    <name evidence="2" type="ORF">HH215_01785</name>
</gene>
<name>A0A7Z2VF87_9BACL</name>
<keyword evidence="1" id="KW-0812">Transmembrane</keyword>
<evidence type="ECO:0000313" key="3">
    <source>
        <dbReference type="Proteomes" id="UP000502248"/>
    </source>
</evidence>
<dbReference type="AlphaFoldDB" id="A0A7Z2VF87"/>
<reference evidence="2 3" key="1">
    <citation type="submission" date="2020-04" db="EMBL/GenBank/DDBJ databases">
        <title>Genome sequencing of novel species.</title>
        <authorList>
            <person name="Heo J."/>
            <person name="Kim S.-J."/>
            <person name="Kim J.-S."/>
            <person name="Hong S.-B."/>
            <person name="Kwon S.-W."/>
        </authorList>
    </citation>
    <scope>NUCLEOTIDE SEQUENCE [LARGE SCALE GENOMIC DNA]</scope>
    <source>
        <strain evidence="2 3">MFER-1</strain>
    </source>
</reference>